<protein>
    <recommendedName>
        <fullName evidence="5">SKP1 component POZ domain-containing protein</fullName>
    </recommendedName>
</protein>
<dbReference type="Proteomes" id="UP000230069">
    <property type="component" value="Unassembled WGS sequence"/>
</dbReference>
<evidence type="ECO:0000256" key="1">
    <source>
        <dbReference type="ARBA" id="ARBA00004906"/>
    </source>
</evidence>
<dbReference type="Pfam" id="PF03931">
    <property type="entry name" value="Skp1_POZ"/>
    <property type="match status" value="1"/>
</dbReference>
<dbReference type="OrthoDB" id="7827685at2759"/>
<evidence type="ECO:0000313" key="6">
    <source>
        <dbReference type="EMBL" id="PIA62096.1"/>
    </source>
</evidence>
<dbReference type="InterPro" id="IPR036296">
    <property type="entry name" value="SKP1-like_dim_sf"/>
</dbReference>
<dbReference type="GO" id="GO:0006511">
    <property type="term" value="P:ubiquitin-dependent protein catabolic process"/>
    <property type="evidence" value="ECO:0007669"/>
    <property type="project" value="InterPro"/>
</dbReference>
<sequence length="189" mass="21266">MTKKSVGVDGSSSSSRKDKGKAVMVEETQKAVNNNVNVEEIKEGENVKKVTVRCSDGEIFEIEETVLSVSQTLKHMIEVDCVEDGVYLHNITGDVMTKVIEYCRKHAGKVDIVLDEDEKEELKKWDNEFLDGFDGKSVLHLIKAIDFLSMDALFHQACQRVADSLTAEQIAELRRYLADQEGEYTAFND</sequence>
<dbReference type="InterPro" id="IPR011333">
    <property type="entry name" value="SKP1/BTB/POZ_sf"/>
</dbReference>
<dbReference type="SMART" id="SM00512">
    <property type="entry name" value="Skp1"/>
    <property type="match status" value="1"/>
</dbReference>
<dbReference type="AlphaFoldDB" id="A0A2G5F2A7"/>
<evidence type="ECO:0000259" key="5">
    <source>
        <dbReference type="Pfam" id="PF03931"/>
    </source>
</evidence>
<feature type="compositionally biased region" description="Low complexity" evidence="4">
    <location>
        <begin position="1"/>
        <end position="14"/>
    </location>
</feature>
<dbReference type="UniPathway" id="UPA00143"/>
<keyword evidence="3" id="KW-0833">Ubl conjugation pathway</keyword>
<dbReference type="SUPFAM" id="SSF81382">
    <property type="entry name" value="Skp1 dimerisation domain-like"/>
    <property type="match status" value="1"/>
</dbReference>
<dbReference type="STRING" id="218851.A0A2G5F2A7"/>
<dbReference type="EMBL" id="KZ305019">
    <property type="protein sequence ID" value="PIA62096.1"/>
    <property type="molecule type" value="Genomic_DNA"/>
</dbReference>
<name>A0A2G5F2A7_AQUCA</name>
<dbReference type="PANTHER" id="PTHR11165">
    <property type="entry name" value="SKP1"/>
    <property type="match status" value="1"/>
</dbReference>
<dbReference type="InParanoid" id="A0A2G5F2A7"/>
<organism evidence="6 7">
    <name type="scientific">Aquilegia coerulea</name>
    <name type="common">Rocky mountain columbine</name>
    <dbReference type="NCBI Taxonomy" id="218851"/>
    <lineage>
        <taxon>Eukaryota</taxon>
        <taxon>Viridiplantae</taxon>
        <taxon>Streptophyta</taxon>
        <taxon>Embryophyta</taxon>
        <taxon>Tracheophyta</taxon>
        <taxon>Spermatophyta</taxon>
        <taxon>Magnoliopsida</taxon>
        <taxon>Ranunculales</taxon>
        <taxon>Ranunculaceae</taxon>
        <taxon>Thalictroideae</taxon>
        <taxon>Aquilegia</taxon>
    </lineage>
</organism>
<feature type="domain" description="SKP1 component POZ" evidence="5">
    <location>
        <begin position="48"/>
        <end position="106"/>
    </location>
</feature>
<evidence type="ECO:0000256" key="4">
    <source>
        <dbReference type="SAM" id="MobiDB-lite"/>
    </source>
</evidence>
<dbReference type="SUPFAM" id="SSF54695">
    <property type="entry name" value="POZ domain"/>
    <property type="match status" value="1"/>
</dbReference>
<comment type="similarity">
    <text evidence="2">Belongs to the SKP1 family.</text>
</comment>
<comment type="pathway">
    <text evidence="1">Protein modification; protein ubiquitination.</text>
</comment>
<reference evidence="6 7" key="1">
    <citation type="submission" date="2017-09" db="EMBL/GenBank/DDBJ databases">
        <title>WGS assembly of Aquilegia coerulea Goldsmith.</title>
        <authorList>
            <person name="Hodges S."/>
            <person name="Kramer E."/>
            <person name="Nordborg M."/>
            <person name="Tomkins J."/>
            <person name="Borevitz J."/>
            <person name="Derieg N."/>
            <person name="Yan J."/>
            <person name="Mihaltcheva S."/>
            <person name="Hayes R.D."/>
            <person name="Rokhsar D."/>
        </authorList>
    </citation>
    <scope>NUCLEOTIDE SEQUENCE [LARGE SCALE GENOMIC DNA]</scope>
    <source>
        <strain evidence="7">cv. Goldsmith</strain>
    </source>
</reference>
<dbReference type="InterPro" id="IPR001232">
    <property type="entry name" value="SKP1-like"/>
</dbReference>
<evidence type="ECO:0000313" key="7">
    <source>
        <dbReference type="Proteomes" id="UP000230069"/>
    </source>
</evidence>
<dbReference type="Gene3D" id="3.30.710.10">
    <property type="entry name" value="Potassium Channel Kv1.1, Chain A"/>
    <property type="match status" value="1"/>
</dbReference>
<dbReference type="GO" id="GO:0009867">
    <property type="term" value="P:jasmonic acid mediated signaling pathway"/>
    <property type="evidence" value="ECO:0007669"/>
    <property type="project" value="UniProtKB-ARBA"/>
</dbReference>
<dbReference type="GO" id="GO:0016567">
    <property type="term" value="P:protein ubiquitination"/>
    <property type="evidence" value="ECO:0007669"/>
    <property type="project" value="UniProtKB-UniPathway"/>
</dbReference>
<keyword evidence="7" id="KW-1185">Reference proteome</keyword>
<dbReference type="InterPro" id="IPR016073">
    <property type="entry name" value="Skp1_comp_POZ"/>
</dbReference>
<dbReference type="InterPro" id="IPR016897">
    <property type="entry name" value="SKP1"/>
</dbReference>
<evidence type="ECO:0000256" key="3">
    <source>
        <dbReference type="ARBA" id="ARBA00022786"/>
    </source>
</evidence>
<gene>
    <name evidence="6" type="ORF">AQUCO_00200236v1</name>
</gene>
<proteinExistence type="inferred from homology"/>
<accession>A0A2G5F2A7</accession>
<feature type="region of interest" description="Disordered" evidence="4">
    <location>
        <begin position="1"/>
        <end position="23"/>
    </location>
</feature>
<evidence type="ECO:0000256" key="2">
    <source>
        <dbReference type="ARBA" id="ARBA00009993"/>
    </source>
</evidence>